<feature type="transmembrane region" description="Helical" evidence="2">
    <location>
        <begin position="66"/>
        <end position="88"/>
    </location>
</feature>
<dbReference type="InterPro" id="IPR035892">
    <property type="entry name" value="C2_domain_sf"/>
</dbReference>
<keyword evidence="1" id="KW-0677">Repeat</keyword>
<dbReference type="PANTHER" id="PTHR10024">
    <property type="entry name" value="SYNAPTOTAGMIN"/>
    <property type="match status" value="1"/>
</dbReference>
<dbReference type="SUPFAM" id="SSF49562">
    <property type="entry name" value="C2 domain (Calcium/lipid-binding domain, CaLB)"/>
    <property type="match status" value="2"/>
</dbReference>
<dbReference type="InterPro" id="IPR000008">
    <property type="entry name" value="C2_dom"/>
</dbReference>
<gene>
    <name evidence="5" type="primary">LOC106464337</name>
</gene>
<keyword evidence="2" id="KW-0472">Membrane</keyword>
<organism evidence="4 5">
    <name type="scientific">Limulus polyphemus</name>
    <name type="common">Atlantic horseshoe crab</name>
    <dbReference type="NCBI Taxonomy" id="6850"/>
    <lineage>
        <taxon>Eukaryota</taxon>
        <taxon>Metazoa</taxon>
        <taxon>Ecdysozoa</taxon>
        <taxon>Arthropoda</taxon>
        <taxon>Chelicerata</taxon>
        <taxon>Merostomata</taxon>
        <taxon>Xiphosura</taxon>
        <taxon>Limulidae</taxon>
        <taxon>Limulus</taxon>
    </lineage>
</organism>
<sequence>MKQIVVMQSTIVRPETLKGWSELRPEPTNSAIKRRLKGTVRPQEHADPLKEQESFDTNVQFYRDPILLTIVAVGVVAIVFVIIGFGLYRQRKRQKSYEEFGRDSTTEYYSKRSTDSSVYGGITQEKPVDFIHSAMPLTVLQSPDETSLSSGSSPDAIMWSRLTLIDNGTLDLSESSLFDELNPDLYKVDQDDSGEEFIFPVGHRGRIWFSLEFDAVKERLIVHLIKGKNFPSRTLGSVSCCDPFMRIFLLPDETCHLQTKVLKKTCNPKFEEWFVFQIPGKAIEERTLKFSAFDSNRGKRHSFIGHVVYPLKCSDFTTNGNLIIWRDLEKNADEVSSDLGELLVSLIYSQTLERLTVTIHEAQGLQLPEDSCFIDSYVKLKLLVDNKPVKRKKSVMVKKTTEPKYNETFIFRLAPNCVNTASLLLQVMMANGNSKDKCLGRIILGSYMFGRAKTEEHWNEEVSEKYHQVRYWHKLT</sequence>
<dbReference type="Proteomes" id="UP000694941">
    <property type="component" value="Unplaced"/>
</dbReference>
<dbReference type="SMART" id="SM00239">
    <property type="entry name" value="C2"/>
    <property type="match status" value="2"/>
</dbReference>
<keyword evidence="2" id="KW-1133">Transmembrane helix</keyword>
<dbReference type="CDD" id="cd08390">
    <property type="entry name" value="C2A_Synaptotagmin-15-17"/>
    <property type="match status" value="1"/>
</dbReference>
<evidence type="ECO:0000256" key="2">
    <source>
        <dbReference type="SAM" id="Phobius"/>
    </source>
</evidence>
<dbReference type="PROSITE" id="PS50004">
    <property type="entry name" value="C2"/>
    <property type="match status" value="2"/>
</dbReference>
<dbReference type="GeneID" id="106464337"/>
<evidence type="ECO:0000313" key="4">
    <source>
        <dbReference type="Proteomes" id="UP000694941"/>
    </source>
</evidence>
<proteinExistence type="predicted"/>
<accession>A0ABM1BDR9</accession>
<reference evidence="5" key="1">
    <citation type="submission" date="2025-08" db="UniProtKB">
        <authorList>
            <consortium name="RefSeq"/>
        </authorList>
    </citation>
    <scope>IDENTIFICATION</scope>
    <source>
        <tissue evidence="5">Muscle</tissue>
    </source>
</reference>
<dbReference type="InterPro" id="IPR047897">
    <property type="entry name" value="Synaptotagmin-15/17_C2A"/>
</dbReference>
<keyword evidence="2" id="KW-0812">Transmembrane</keyword>
<feature type="domain" description="C2" evidence="3">
    <location>
        <begin position="203"/>
        <end position="326"/>
    </location>
</feature>
<dbReference type="PANTHER" id="PTHR10024:SF234">
    <property type="entry name" value="SYNAPTOTAGMIN-15-RELATED"/>
    <property type="match status" value="1"/>
</dbReference>
<dbReference type="Pfam" id="PF00168">
    <property type="entry name" value="C2"/>
    <property type="match status" value="2"/>
</dbReference>
<evidence type="ECO:0000259" key="3">
    <source>
        <dbReference type="PROSITE" id="PS50004"/>
    </source>
</evidence>
<evidence type="ECO:0000313" key="5">
    <source>
        <dbReference type="RefSeq" id="XP_013779921.1"/>
    </source>
</evidence>
<name>A0ABM1BDR9_LIMPO</name>
<protein>
    <submittedName>
        <fullName evidence="5">Synaptotagmin-15-like</fullName>
    </submittedName>
</protein>
<keyword evidence="4" id="KW-1185">Reference proteome</keyword>
<evidence type="ECO:0000256" key="1">
    <source>
        <dbReference type="ARBA" id="ARBA00022737"/>
    </source>
</evidence>
<feature type="domain" description="C2" evidence="3">
    <location>
        <begin position="338"/>
        <end position="459"/>
    </location>
</feature>
<dbReference type="RefSeq" id="XP_013779921.1">
    <property type="nucleotide sequence ID" value="XM_013924467.2"/>
</dbReference>
<dbReference type="Gene3D" id="2.60.40.150">
    <property type="entry name" value="C2 domain"/>
    <property type="match status" value="2"/>
</dbReference>